<evidence type="ECO:0000256" key="6">
    <source>
        <dbReference type="PROSITE-ProRule" id="PRU00221"/>
    </source>
</evidence>
<accession>A0ABP1CQ11</accession>
<feature type="repeat" description="WD" evidence="6">
    <location>
        <begin position="247"/>
        <end position="280"/>
    </location>
</feature>
<keyword evidence="3" id="KW-0677">Repeat</keyword>
<evidence type="ECO:0000259" key="8">
    <source>
        <dbReference type="Pfam" id="PF04003"/>
    </source>
</evidence>
<dbReference type="PROSITE" id="PS50294">
    <property type="entry name" value="WD_REPEATS_REGION"/>
    <property type="match status" value="1"/>
</dbReference>
<evidence type="ECO:0000256" key="2">
    <source>
        <dbReference type="ARBA" id="ARBA00022574"/>
    </source>
</evidence>
<feature type="compositionally biased region" description="Basic residues" evidence="7">
    <location>
        <begin position="7"/>
        <end position="17"/>
    </location>
</feature>
<dbReference type="Pfam" id="PF04003">
    <property type="entry name" value="Utp12"/>
    <property type="match status" value="1"/>
</dbReference>
<keyword evidence="2 6" id="KW-0853">WD repeat</keyword>
<evidence type="ECO:0000313" key="10">
    <source>
        <dbReference type="Proteomes" id="UP001497453"/>
    </source>
</evidence>
<feature type="compositionally biased region" description="Acidic residues" evidence="7">
    <location>
        <begin position="780"/>
        <end position="796"/>
    </location>
</feature>
<sequence>MSSIPTKSKKAKAKPPKSRPAATSATSQLTVEDTPAQFTLSSFSPKGDLFAFVSLAVDKHRLRVYDPATSQSIAEYTIDSGRVTSLDWTTSDSSSEGEDVHRKKRKRRKSQADGAESSLPPQGVILGLSNGQVLLFSPSLAKVVRTLSHPTSSSAIQCISAPSEDGSEVWTSGADGALHLWNLHRSKLVSTCKSGERIPYSSIALRPSPSSEDDDETELLAANHAIHLLSVPASSSDATKPLKTASFTGHASAVRDILWDTPSRFLSIAEGDRFVYLWDVPESCDSLISEGRVVASLPLDSDVRIISLSHPSRSSTSNSQTLLAVSASGKVSVLPLASEFVPNAKSKQSVTTMAPKSNITVSSKGGSNSPIVDATFVREQDGKLKVARLAGGVKLTFEVVEYLDATGDFIHNVTLSSVDSGIGLAASADGIKGAPTKRYTESDSVEVRSGMELGQDASMDDLPTRTIDGELDATLAELSLGQRLTALTGTSDEAALRTASSDDEDAAALKGPSSKDKQDDISLPTVPASSLTRTLIQALHSSDAGLLETCLAHSNATLIQNTVRRLPPQLAVPLVTACVERLGRGKQVGRGKGGGAGAGAQRGTALVRWIRAVLIAHGGHLLTMPDLVARLSGLHQTLMTRLTLQESLLSLSGRLDMVISQIEMRSSAAPAPLPMPKKGKSKKSKAKKAHQATRRYVEGESTEEEEEGEGADGMDVEVESDDDAGSVEEVELGGSSDEDEESAEESGEDIEEGDEEEDEDEDEDDEDSEGGEGLKLNGFIDDEADEFSGEDEDESE</sequence>
<evidence type="ECO:0000256" key="3">
    <source>
        <dbReference type="ARBA" id="ARBA00022737"/>
    </source>
</evidence>
<dbReference type="PROSITE" id="PS00678">
    <property type="entry name" value="WD_REPEATS_1"/>
    <property type="match status" value="1"/>
</dbReference>
<dbReference type="InterPro" id="IPR019775">
    <property type="entry name" value="WD40_repeat_CS"/>
</dbReference>
<feature type="region of interest" description="Disordered" evidence="7">
    <location>
        <begin position="1"/>
        <end position="31"/>
    </location>
</feature>
<dbReference type="InterPro" id="IPR052414">
    <property type="entry name" value="U3_snoRNA-assoc_WDR"/>
</dbReference>
<dbReference type="PROSITE" id="PS50082">
    <property type="entry name" value="WD_REPEATS_2"/>
    <property type="match status" value="1"/>
</dbReference>
<feature type="compositionally biased region" description="Acidic residues" evidence="7">
    <location>
        <begin position="700"/>
        <end position="770"/>
    </location>
</feature>
<evidence type="ECO:0000256" key="4">
    <source>
        <dbReference type="ARBA" id="ARBA00023242"/>
    </source>
</evidence>
<dbReference type="EMBL" id="OZ037944">
    <property type="protein sequence ID" value="CAL1696654.1"/>
    <property type="molecule type" value="Genomic_DNA"/>
</dbReference>
<feature type="region of interest" description="Disordered" evidence="7">
    <location>
        <begin position="433"/>
        <end position="462"/>
    </location>
</feature>
<dbReference type="SUPFAM" id="SSF50978">
    <property type="entry name" value="WD40 repeat-like"/>
    <property type="match status" value="1"/>
</dbReference>
<keyword evidence="10" id="KW-1185">Reference proteome</keyword>
<organism evidence="9 10">
    <name type="scientific">Somion occarium</name>
    <dbReference type="NCBI Taxonomy" id="3059160"/>
    <lineage>
        <taxon>Eukaryota</taxon>
        <taxon>Fungi</taxon>
        <taxon>Dikarya</taxon>
        <taxon>Basidiomycota</taxon>
        <taxon>Agaricomycotina</taxon>
        <taxon>Agaricomycetes</taxon>
        <taxon>Polyporales</taxon>
        <taxon>Cerrenaceae</taxon>
        <taxon>Somion</taxon>
    </lineage>
</organism>
<dbReference type="InterPro" id="IPR007148">
    <property type="entry name" value="SSU_processome_Utp12"/>
</dbReference>
<protein>
    <recommendedName>
        <fullName evidence="8">Small-subunit processome Utp12 domain-containing protein</fullName>
    </recommendedName>
</protein>
<dbReference type="PANTHER" id="PTHR44267">
    <property type="entry name" value="WD REPEAT-CONTAINING PROTEIN 43"/>
    <property type="match status" value="1"/>
</dbReference>
<dbReference type="InterPro" id="IPR001680">
    <property type="entry name" value="WD40_rpt"/>
</dbReference>
<dbReference type="PANTHER" id="PTHR44267:SF1">
    <property type="entry name" value="WD REPEAT-CONTAINING PROTEIN 43"/>
    <property type="match status" value="1"/>
</dbReference>
<keyword evidence="4" id="KW-0539">Nucleus</keyword>
<dbReference type="SMART" id="SM00320">
    <property type="entry name" value="WD40"/>
    <property type="match status" value="3"/>
</dbReference>
<reference evidence="10" key="1">
    <citation type="submission" date="2024-04" db="EMBL/GenBank/DDBJ databases">
        <authorList>
            <person name="Shaw F."/>
            <person name="Minotto A."/>
        </authorList>
    </citation>
    <scope>NUCLEOTIDE SEQUENCE [LARGE SCALE GENOMIC DNA]</scope>
</reference>
<dbReference type="InterPro" id="IPR036322">
    <property type="entry name" value="WD40_repeat_dom_sf"/>
</dbReference>
<proteinExistence type="inferred from homology"/>
<name>A0ABP1CQ11_9APHY</name>
<feature type="region of interest" description="Disordered" evidence="7">
    <location>
        <begin position="669"/>
        <end position="796"/>
    </location>
</feature>
<dbReference type="Proteomes" id="UP001497453">
    <property type="component" value="Chromosome 1"/>
</dbReference>
<feature type="compositionally biased region" description="Basic residues" evidence="7">
    <location>
        <begin position="677"/>
        <end position="693"/>
    </location>
</feature>
<evidence type="ECO:0000256" key="7">
    <source>
        <dbReference type="SAM" id="MobiDB-lite"/>
    </source>
</evidence>
<feature type="region of interest" description="Disordered" evidence="7">
    <location>
        <begin position="495"/>
        <end position="522"/>
    </location>
</feature>
<evidence type="ECO:0000313" key="9">
    <source>
        <dbReference type="EMBL" id="CAL1696654.1"/>
    </source>
</evidence>
<feature type="region of interest" description="Disordered" evidence="7">
    <location>
        <begin position="87"/>
        <end position="123"/>
    </location>
</feature>
<gene>
    <name evidence="9" type="ORF">GFSPODELE1_LOCUS1295</name>
</gene>
<evidence type="ECO:0000256" key="5">
    <source>
        <dbReference type="ARBA" id="ARBA00038335"/>
    </source>
</evidence>
<comment type="similarity">
    <text evidence="5">Belongs to the UTP5 family.</text>
</comment>
<dbReference type="InterPro" id="IPR015943">
    <property type="entry name" value="WD40/YVTN_repeat-like_dom_sf"/>
</dbReference>
<dbReference type="Gene3D" id="2.130.10.10">
    <property type="entry name" value="YVTN repeat-like/Quinoprotein amine dehydrogenase"/>
    <property type="match status" value="2"/>
</dbReference>
<evidence type="ECO:0000256" key="1">
    <source>
        <dbReference type="ARBA" id="ARBA00004123"/>
    </source>
</evidence>
<comment type="subcellular location">
    <subcellularLocation>
        <location evidence="1">Nucleus</location>
    </subcellularLocation>
</comment>
<feature type="domain" description="Small-subunit processome Utp12" evidence="8">
    <location>
        <begin position="543"/>
        <end position="659"/>
    </location>
</feature>